<dbReference type="InterPro" id="IPR015222">
    <property type="entry name" value="Tam41"/>
</dbReference>
<keyword evidence="17" id="KW-1208">Phospholipid metabolism</keyword>
<dbReference type="Proteomes" id="UP001152484">
    <property type="component" value="Unassembled WGS sequence"/>
</dbReference>
<dbReference type="OrthoDB" id="341477at2759"/>
<dbReference type="GO" id="GO:0005743">
    <property type="term" value="C:mitochondrial inner membrane"/>
    <property type="evidence" value="ECO:0007669"/>
    <property type="project" value="UniProtKB-SubCell"/>
</dbReference>
<comment type="caution">
    <text evidence="19">The sequence shown here is derived from an EMBL/GenBank/DDBJ whole genome shotgun (WGS) entry which is preliminary data.</text>
</comment>
<proteinExistence type="inferred from homology"/>
<evidence type="ECO:0000256" key="13">
    <source>
        <dbReference type="ARBA" id="ARBA00023098"/>
    </source>
</evidence>
<keyword evidence="12" id="KW-0460">Magnesium</keyword>
<evidence type="ECO:0000256" key="18">
    <source>
        <dbReference type="ARBA" id="ARBA00029893"/>
    </source>
</evidence>
<dbReference type="PANTHER" id="PTHR13619:SF0">
    <property type="entry name" value="PHOSPHATIDATE CYTIDYLYLTRANSFERASE, MITOCHONDRIAL"/>
    <property type="match status" value="1"/>
</dbReference>
<keyword evidence="9" id="KW-0808">Transferase</keyword>
<keyword evidence="13" id="KW-0443">Lipid metabolism</keyword>
<dbReference type="GO" id="GO:0016024">
    <property type="term" value="P:CDP-diacylglycerol biosynthetic process"/>
    <property type="evidence" value="ECO:0007669"/>
    <property type="project" value="TreeGrafter"/>
</dbReference>
<gene>
    <name evidence="19" type="ORF">CEURO_LOCUS20962</name>
</gene>
<keyword evidence="8" id="KW-0444">Lipid biosynthesis</keyword>
<dbReference type="Pfam" id="PF09139">
    <property type="entry name" value="Tam41_Mmp37"/>
    <property type="match status" value="1"/>
</dbReference>
<dbReference type="PANTHER" id="PTHR13619">
    <property type="entry name" value="PHOSPHATIDATE CYTIDYLYLTRANSFERASE, MITOCHONDRIAL"/>
    <property type="match status" value="1"/>
</dbReference>
<comment type="subcellular location">
    <subcellularLocation>
        <location evidence="2">Mitochondrion inner membrane</location>
        <topology evidence="2">Peripheral membrane protein</topology>
        <orientation evidence="2">Matrix side</orientation>
    </subcellularLocation>
</comment>
<comment type="pathway">
    <text evidence="4">Lipid metabolism.</text>
</comment>
<evidence type="ECO:0000256" key="9">
    <source>
        <dbReference type="ARBA" id="ARBA00022679"/>
    </source>
</evidence>
<evidence type="ECO:0000313" key="20">
    <source>
        <dbReference type="Proteomes" id="UP001152484"/>
    </source>
</evidence>
<dbReference type="PIRSF" id="PIRSF028840">
    <property type="entry name" value="Mmp37"/>
    <property type="match status" value="1"/>
</dbReference>
<keyword evidence="15" id="KW-0472">Membrane</keyword>
<evidence type="ECO:0000256" key="3">
    <source>
        <dbReference type="ARBA" id="ARBA00005119"/>
    </source>
</evidence>
<evidence type="ECO:0000256" key="11">
    <source>
        <dbReference type="ARBA" id="ARBA00022792"/>
    </source>
</evidence>
<sequence length="322" mass="35971">MDDEDKTEFGGLLNILPPVEFCCVYGSILHPNKKDQNSMVDYILGVADPLQWHTENLKVNRDHYASWLVRSGGSRLINCIANNIGVGVHFNPFVSWNKKMFKYGVVRVHDLIEDIKGWERFYTSGRLQKPVNIIVDNLNIENVNAVNLRAAASAALLLLPAEFSEEDLYAKICSLSYMGDLRMYFAEDKNKVKNIVQGQFRLFQRAYRPFLDEFSADGLLRFSLTDDRKASIVQDSGLSAAAVLVSHLPPLIKSKIETNLAGKMRQGAGIGSKVEAVKWMSRIIRRKVMVSSGRQAVAGLLTAGAVNGFRYLGNKILKSVKS</sequence>
<name>A0A9P0ZUV0_CUSEU</name>
<evidence type="ECO:0000256" key="17">
    <source>
        <dbReference type="ARBA" id="ARBA00023264"/>
    </source>
</evidence>
<dbReference type="AlphaFoldDB" id="A0A9P0ZUV0"/>
<keyword evidence="16" id="KW-0594">Phospholipid biosynthesis</keyword>
<organism evidence="19 20">
    <name type="scientific">Cuscuta europaea</name>
    <name type="common">European dodder</name>
    <dbReference type="NCBI Taxonomy" id="41803"/>
    <lineage>
        <taxon>Eukaryota</taxon>
        <taxon>Viridiplantae</taxon>
        <taxon>Streptophyta</taxon>
        <taxon>Embryophyta</taxon>
        <taxon>Tracheophyta</taxon>
        <taxon>Spermatophyta</taxon>
        <taxon>Magnoliopsida</taxon>
        <taxon>eudicotyledons</taxon>
        <taxon>Gunneridae</taxon>
        <taxon>Pentapetalae</taxon>
        <taxon>asterids</taxon>
        <taxon>lamiids</taxon>
        <taxon>Solanales</taxon>
        <taxon>Convolvulaceae</taxon>
        <taxon>Cuscuteae</taxon>
        <taxon>Cuscuta</taxon>
        <taxon>Cuscuta subgen. Cuscuta</taxon>
    </lineage>
</organism>
<reference evidence="19" key="1">
    <citation type="submission" date="2022-07" db="EMBL/GenBank/DDBJ databases">
        <authorList>
            <person name="Macas J."/>
            <person name="Novak P."/>
            <person name="Neumann P."/>
        </authorList>
    </citation>
    <scope>NUCLEOTIDE SEQUENCE</scope>
</reference>
<evidence type="ECO:0000256" key="8">
    <source>
        <dbReference type="ARBA" id="ARBA00022516"/>
    </source>
</evidence>
<evidence type="ECO:0000256" key="4">
    <source>
        <dbReference type="ARBA" id="ARBA00005189"/>
    </source>
</evidence>
<keyword evidence="10" id="KW-0548">Nucleotidyltransferase</keyword>
<evidence type="ECO:0000256" key="14">
    <source>
        <dbReference type="ARBA" id="ARBA00023128"/>
    </source>
</evidence>
<keyword evidence="20" id="KW-1185">Reference proteome</keyword>
<evidence type="ECO:0000256" key="12">
    <source>
        <dbReference type="ARBA" id="ARBA00022842"/>
    </source>
</evidence>
<keyword evidence="11" id="KW-0999">Mitochondrion inner membrane</keyword>
<accession>A0A9P0ZUV0</accession>
<dbReference type="GO" id="GO:0032049">
    <property type="term" value="P:cardiolipin biosynthetic process"/>
    <property type="evidence" value="ECO:0007669"/>
    <property type="project" value="InterPro"/>
</dbReference>
<evidence type="ECO:0000256" key="16">
    <source>
        <dbReference type="ARBA" id="ARBA00023209"/>
    </source>
</evidence>
<protein>
    <recommendedName>
        <fullName evidence="7">Phosphatidate cytidylyltransferase, mitochondrial</fullName>
        <ecNumber evidence="6">2.7.7.41</ecNumber>
    </recommendedName>
    <alternativeName>
        <fullName evidence="18">CDP-diacylglycerol synthase</fullName>
    </alternativeName>
</protein>
<dbReference type="GO" id="GO:0004605">
    <property type="term" value="F:phosphatidate cytidylyltransferase activity"/>
    <property type="evidence" value="ECO:0007669"/>
    <property type="project" value="UniProtKB-EC"/>
</dbReference>
<evidence type="ECO:0000313" key="19">
    <source>
        <dbReference type="EMBL" id="CAH9115972.1"/>
    </source>
</evidence>
<dbReference type="EMBL" id="CAMAPE010000070">
    <property type="protein sequence ID" value="CAH9115972.1"/>
    <property type="molecule type" value="Genomic_DNA"/>
</dbReference>
<comment type="pathway">
    <text evidence="3">Phospholipid metabolism; CDP-diacylglycerol biosynthesis; CDP-diacylglycerol from sn-glycerol 3-phosphate: step 3/3.</text>
</comment>
<evidence type="ECO:0000256" key="2">
    <source>
        <dbReference type="ARBA" id="ARBA00004443"/>
    </source>
</evidence>
<evidence type="ECO:0000256" key="5">
    <source>
        <dbReference type="ARBA" id="ARBA00005458"/>
    </source>
</evidence>
<evidence type="ECO:0000256" key="7">
    <source>
        <dbReference type="ARBA" id="ARBA00018337"/>
    </source>
</evidence>
<comment type="similarity">
    <text evidence="5">Belongs to the TAM41 family.</text>
</comment>
<evidence type="ECO:0000256" key="15">
    <source>
        <dbReference type="ARBA" id="ARBA00023136"/>
    </source>
</evidence>
<dbReference type="EC" id="2.7.7.41" evidence="6"/>
<evidence type="ECO:0000256" key="6">
    <source>
        <dbReference type="ARBA" id="ARBA00012487"/>
    </source>
</evidence>
<evidence type="ECO:0000256" key="10">
    <source>
        <dbReference type="ARBA" id="ARBA00022695"/>
    </source>
</evidence>
<keyword evidence="14" id="KW-0496">Mitochondrion</keyword>
<comment type="cofactor">
    <cofactor evidence="1">
        <name>Mg(2+)</name>
        <dbReference type="ChEBI" id="CHEBI:18420"/>
    </cofactor>
</comment>
<evidence type="ECO:0000256" key="1">
    <source>
        <dbReference type="ARBA" id="ARBA00001946"/>
    </source>
</evidence>